<evidence type="ECO:0000256" key="3">
    <source>
        <dbReference type="SAM" id="MobiDB-lite"/>
    </source>
</evidence>
<gene>
    <name evidence="4" type="ORF">EXIGLDRAFT_669367</name>
</gene>
<evidence type="ECO:0000256" key="1">
    <source>
        <dbReference type="ARBA" id="ARBA00022737"/>
    </source>
</evidence>
<sequence length="692" mass="77036">MRQNWIALAVACHLGRNFDQADKVLTSYVATLKNVPDYDFEYSEVLLYHVRVLEESGKHEAALTKLDAHSKSREIVDRVAIGETRARLLAKLGRTEEALDAYNALVDRNPGRVEYIKDLAKLKGVDIDALTDETVPLALEVLDELEKRVPKGSAPTRLALSAAQGDEFAARARRYIESGLKRGVPSLFADIKPLYADDAKRKAVESIVASFHDAVAPTASPPGEPSTYLWTLYFLAQHHSKLGDQSRALELLDVALTHTPTLPELYTLRARVLRRAGAPHEAAMSADRARLLDGQDRFLNGKAAKYFFNAGRIQDAENRLGMFTKKDAPSPGADLEDLQSTAYLLQAGAAFEREGKLGHALRKFIGIVKVFEDVEDDQYDFHGYVLRRFTVNVYSDFIAYEDRVRQHPAYIAAALAASRIYLRLHDEPGLATKLVAPPAESEAEKKARKKAKKDAAKEKKDSTKAGGEEEETQQQPSKYDDPEGAKLLATATPLDEAAKILRPLEKLVDRADVWAVFYDVAVRRQKYLQAVKALNRLARLDKEDPLLHVRLLDLRKRVSGTEVSDVVRTSLAALFPQDVASEVFTSQYLQRHSSSPRAVTAVARAASSLTEAEELLFGLFKPEVSLDIKTAREALALLTERKSTRRDEFAAACDDRFVLSTVFKSVEEQRRLVKLDEAAMEDLPATDEVAEK</sequence>
<keyword evidence="5" id="KW-1185">Reference proteome</keyword>
<keyword evidence="2" id="KW-0802">TPR repeat</keyword>
<dbReference type="FunCoup" id="A0A165M331">
    <property type="interactions" value="673"/>
</dbReference>
<dbReference type="EMBL" id="KV425916">
    <property type="protein sequence ID" value="KZV98700.1"/>
    <property type="molecule type" value="Genomic_DNA"/>
</dbReference>
<dbReference type="AlphaFoldDB" id="A0A165M331"/>
<evidence type="ECO:0000313" key="5">
    <source>
        <dbReference type="Proteomes" id="UP000077266"/>
    </source>
</evidence>
<organism evidence="4 5">
    <name type="scientific">Exidia glandulosa HHB12029</name>
    <dbReference type="NCBI Taxonomy" id="1314781"/>
    <lineage>
        <taxon>Eukaryota</taxon>
        <taxon>Fungi</taxon>
        <taxon>Dikarya</taxon>
        <taxon>Basidiomycota</taxon>
        <taxon>Agaricomycotina</taxon>
        <taxon>Agaricomycetes</taxon>
        <taxon>Auriculariales</taxon>
        <taxon>Exidiaceae</taxon>
        <taxon>Exidia</taxon>
    </lineage>
</organism>
<reference evidence="4 5" key="1">
    <citation type="journal article" date="2016" name="Mol. Biol. Evol.">
        <title>Comparative Genomics of Early-Diverging Mushroom-Forming Fungi Provides Insights into the Origins of Lignocellulose Decay Capabilities.</title>
        <authorList>
            <person name="Nagy L.G."/>
            <person name="Riley R."/>
            <person name="Tritt A."/>
            <person name="Adam C."/>
            <person name="Daum C."/>
            <person name="Floudas D."/>
            <person name="Sun H."/>
            <person name="Yadav J.S."/>
            <person name="Pangilinan J."/>
            <person name="Larsson K.H."/>
            <person name="Matsuura K."/>
            <person name="Barry K."/>
            <person name="Labutti K."/>
            <person name="Kuo R."/>
            <person name="Ohm R.A."/>
            <person name="Bhattacharya S.S."/>
            <person name="Shirouzu T."/>
            <person name="Yoshinaga Y."/>
            <person name="Martin F.M."/>
            <person name="Grigoriev I.V."/>
            <person name="Hibbett D.S."/>
        </authorList>
    </citation>
    <scope>NUCLEOTIDE SEQUENCE [LARGE SCALE GENOMIC DNA]</scope>
    <source>
        <strain evidence="4 5">HHB12029</strain>
    </source>
</reference>
<dbReference type="Proteomes" id="UP000077266">
    <property type="component" value="Unassembled WGS sequence"/>
</dbReference>
<dbReference type="InterPro" id="IPR021183">
    <property type="entry name" value="NatA_aux_su"/>
</dbReference>
<dbReference type="Gene3D" id="1.25.40.1010">
    <property type="match status" value="1"/>
</dbReference>
<dbReference type="InterPro" id="IPR011990">
    <property type="entry name" value="TPR-like_helical_dom_sf"/>
</dbReference>
<accession>A0A165M331</accession>
<dbReference type="GO" id="GO:0031415">
    <property type="term" value="C:NatA complex"/>
    <property type="evidence" value="ECO:0007669"/>
    <property type="project" value="TreeGrafter"/>
</dbReference>
<dbReference type="PANTHER" id="PTHR22767:SF2">
    <property type="entry name" value="N(ALPHA)-ACETYLTRANSFERASE 15_16, ISOFORM A"/>
    <property type="match status" value="1"/>
</dbReference>
<dbReference type="OrthoDB" id="10263032at2759"/>
<evidence type="ECO:0000313" key="4">
    <source>
        <dbReference type="EMBL" id="KZV98700.1"/>
    </source>
</evidence>
<dbReference type="PIRSF" id="PIRSF000422">
    <property type="entry name" value="N-terminal-AcTrfase-A_aux_su"/>
    <property type="match status" value="1"/>
</dbReference>
<feature type="compositionally biased region" description="Basic and acidic residues" evidence="3">
    <location>
        <begin position="453"/>
        <end position="467"/>
    </location>
</feature>
<name>A0A165M331_EXIGL</name>
<dbReference type="SUPFAM" id="SSF48452">
    <property type="entry name" value="TPR-like"/>
    <property type="match status" value="2"/>
</dbReference>
<evidence type="ECO:0000256" key="2">
    <source>
        <dbReference type="ARBA" id="ARBA00022803"/>
    </source>
</evidence>
<dbReference type="InParanoid" id="A0A165M331"/>
<proteinExistence type="predicted"/>
<feature type="region of interest" description="Disordered" evidence="3">
    <location>
        <begin position="435"/>
        <end position="483"/>
    </location>
</feature>
<dbReference type="Gene3D" id="1.25.40.1040">
    <property type="match status" value="1"/>
</dbReference>
<keyword evidence="1" id="KW-0677">Repeat</keyword>
<protein>
    <submittedName>
        <fullName evidence="4">N-terminal acetyltransferase A, auxiliary subunit</fullName>
    </submittedName>
</protein>
<dbReference type="Pfam" id="PF12569">
    <property type="entry name" value="NatA_aux_su"/>
    <property type="match status" value="1"/>
</dbReference>
<keyword evidence="4" id="KW-0808">Transferase</keyword>
<dbReference type="GO" id="GO:0016740">
    <property type="term" value="F:transferase activity"/>
    <property type="evidence" value="ECO:0007669"/>
    <property type="project" value="UniProtKB-KW"/>
</dbReference>
<dbReference type="PANTHER" id="PTHR22767">
    <property type="entry name" value="N-TERMINAL ACETYLTRANSFERASE-RELATED"/>
    <property type="match status" value="1"/>
</dbReference>
<dbReference type="STRING" id="1314781.A0A165M331"/>